<dbReference type="Proteomes" id="UP000601597">
    <property type="component" value="Unassembled WGS sequence"/>
</dbReference>
<keyword evidence="14" id="KW-1185">Reference proteome</keyword>
<feature type="binding site" evidence="9">
    <location>
        <position position="128"/>
    </location>
    <ligand>
        <name>NADPH</name>
        <dbReference type="ChEBI" id="CHEBI:57783"/>
    </ligand>
</feature>
<feature type="binding site" evidence="9">
    <location>
        <position position="221"/>
    </location>
    <ligand>
        <name>1-deoxy-D-xylulose 5-phosphate</name>
        <dbReference type="ChEBI" id="CHEBI:57792"/>
    </ligand>
</feature>
<dbReference type="PANTHER" id="PTHR30525:SF0">
    <property type="entry name" value="1-DEOXY-D-XYLULOSE 5-PHOSPHATE REDUCTOISOMERASE, CHLOROPLASTIC"/>
    <property type="match status" value="1"/>
</dbReference>
<protein>
    <recommendedName>
        <fullName evidence="9">1-deoxy-D-xylulose 5-phosphate reductoisomerase</fullName>
        <shortName evidence="9">DXP reductoisomerase</shortName>
        <ecNumber evidence="9">1.1.1.267</ecNumber>
    </recommendedName>
    <alternativeName>
        <fullName evidence="9">1-deoxyxylulose-5-phosphate reductoisomerase</fullName>
    </alternativeName>
    <alternativeName>
        <fullName evidence="9">2-C-methyl-D-erythritol 4-phosphate synthase</fullName>
    </alternativeName>
</protein>
<evidence type="ECO:0000313" key="14">
    <source>
        <dbReference type="Proteomes" id="UP000601597"/>
    </source>
</evidence>
<comment type="caution">
    <text evidence="13">The sequence shown here is derived from an EMBL/GenBank/DDBJ whole genome shotgun (WGS) entry which is preliminary data.</text>
</comment>
<evidence type="ECO:0000256" key="6">
    <source>
        <dbReference type="ARBA" id="ARBA00023211"/>
    </source>
</evidence>
<dbReference type="RefSeq" id="WP_189576960.1">
    <property type="nucleotide sequence ID" value="NZ_BMXV01000005.1"/>
</dbReference>
<dbReference type="Pfam" id="PF08436">
    <property type="entry name" value="DXP_redisom_C"/>
    <property type="match status" value="1"/>
</dbReference>
<comment type="catalytic activity">
    <reaction evidence="8">
        <text>2-C-methyl-D-erythritol 4-phosphate + NADP(+) = 1-deoxy-D-xylulose 5-phosphate + NADPH + H(+)</text>
        <dbReference type="Rhea" id="RHEA:13717"/>
        <dbReference type="ChEBI" id="CHEBI:15378"/>
        <dbReference type="ChEBI" id="CHEBI:57783"/>
        <dbReference type="ChEBI" id="CHEBI:57792"/>
        <dbReference type="ChEBI" id="CHEBI:58262"/>
        <dbReference type="ChEBI" id="CHEBI:58349"/>
        <dbReference type="EC" id="1.1.1.267"/>
    </reaction>
    <physiologicalReaction direction="right-to-left" evidence="8">
        <dbReference type="Rhea" id="RHEA:13719"/>
    </physiologicalReaction>
</comment>
<feature type="binding site" evidence="9">
    <location>
        <position position="17"/>
    </location>
    <ligand>
        <name>NADPH</name>
        <dbReference type="ChEBI" id="CHEBI:57783"/>
    </ligand>
</feature>
<evidence type="ECO:0000256" key="8">
    <source>
        <dbReference type="ARBA" id="ARBA00048543"/>
    </source>
</evidence>
<feature type="binding site" evidence="9">
    <location>
        <position position="18"/>
    </location>
    <ligand>
        <name>NADPH</name>
        <dbReference type="ChEBI" id="CHEBI:57783"/>
    </ligand>
</feature>
<dbReference type="SUPFAM" id="SSF55347">
    <property type="entry name" value="Glyceraldehyde-3-phosphate dehydrogenase-like, C-terminal domain"/>
    <property type="match status" value="1"/>
</dbReference>
<feature type="domain" description="DXP reductoisomerase C-terminal" evidence="12">
    <location>
        <begin position="270"/>
        <end position="385"/>
    </location>
</feature>
<keyword evidence="6 9" id="KW-0464">Manganese</keyword>
<dbReference type="SUPFAM" id="SSF51735">
    <property type="entry name" value="NAD(P)-binding Rossmann-fold domains"/>
    <property type="match status" value="1"/>
</dbReference>
<evidence type="ECO:0000256" key="9">
    <source>
        <dbReference type="HAMAP-Rule" id="MF_00183"/>
    </source>
</evidence>
<dbReference type="Pfam" id="PF02670">
    <property type="entry name" value="DXP_reductoisom"/>
    <property type="match status" value="1"/>
</dbReference>
<dbReference type="InterPro" id="IPR036169">
    <property type="entry name" value="DXPR_C_sf"/>
</dbReference>
<feature type="domain" description="1-deoxy-D-xylulose 5-phosphate reductoisomerase N-terminal" evidence="10">
    <location>
        <begin position="9"/>
        <end position="136"/>
    </location>
</feature>
<feature type="domain" description="1-deoxy-D-xylulose 5-phosphate reductoisomerase C-terminal" evidence="11">
    <location>
        <begin position="150"/>
        <end position="238"/>
    </location>
</feature>
<feature type="binding site" evidence="9">
    <location>
        <position position="214"/>
    </location>
    <ligand>
        <name>NADPH</name>
        <dbReference type="ChEBI" id="CHEBI:57783"/>
    </ligand>
</feature>
<feature type="binding site" evidence="9">
    <location>
        <position position="208"/>
    </location>
    <ligand>
        <name>1-deoxy-D-xylulose 5-phosphate</name>
        <dbReference type="ChEBI" id="CHEBI:57792"/>
    </ligand>
</feature>
<feature type="binding site" evidence="9">
    <location>
        <position position="227"/>
    </location>
    <ligand>
        <name>1-deoxy-D-xylulose 5-phosphate</name>
        <dbReference type="ChEBI" id="CHEBI:57792"/>
    </ligand>
</feature>
<evidence type="ECO:0000256" key="1">
    <source>
        <dbReference type="ARBA" id="ARBA00005094"/>
    </source>
</evidence>
<dbReference type="InterPro" id="IPR003821">
    <property type="entry name" value="DXP_reductoisomerase"/>
</dbReference>
<dbReference type="InterPro" id="IPR026877">
    <property type="entry name" value="DXPR_C"/>
</dbReference>
<sequence length="402" mass="42724">MPGLNVRTLAILGATGSIGLNTLDVVRRHPDRFRVYALTAATRVAEMEQLCREFRPSVAVMADADAAARLADALRDLPEVKVRSGEQGLVQVASAEAVDTVMAAIVGAAGLAPTLAAVEAGKRVLLANKEALVMSGKLFMDAVVRSGAELLPIDSEHNAIFQCLPADRIRDLPGAGVRRILLTASGGPFRTHTPDMLRGVTPAQACKHPNWSMGQKISVDSATLMNKGLELIEACWLFNTSPDQIEVHVHPESIIHSMVEYVDGSVLAQLGSPDMRTPIANGMAWPERLESGAEPLDLFALGRFHFERPDTERFPCLRLAAEAFRAGGTAPAILNAANEQAVAAFLAGELCFADIPVIIEQTLAAVAVQPADSFDGIMAADAVARGTARAEIDRLTGRSLAT</sequence>
<accession>A0ABQ3B2W1</accession>
<feature type="binding site" evidence="9">
    <location>
        <position position="154"/>
    </location>
    <ligand>
        <name>Mn(2+)</name>
        <dbReference type="ChEBI" id="CHEBI:29035"/>
    </ligand>
</feature>
<dbReference type="Gene3D" id="1.10.1740.10">
    <property type="match status" value="1"/>
</dbReference>
<dbReference type="PIRSF" id="PIRSF006205">
    <property type="entry name" value="Dxp_reductismrs"/>
    <property type="match status" value="1"/>
</dbReference>
<dbReference type="EC" id="1.1.1.267" evidence="9"/>
<dbReference type="SUPFAM" id="SSF69055">
    <property type="entry name" value="1-deoxy-D-xylulose-5-phosphate reductoisomerase, C-terminal domain"/>
    <property type="match status" value="1"/>
</dbReference>
<evidence type="ECO:0000256" key="4">
    <source>
        <dbReference type="ARBA" id="ARBA00022857"/>
    </source>
</evidence>
<dbReference type="NCBIfam" id="NF003938">
    <property type="entry name" value="PRK05447.1-1"/>
    <property type="match status" value="1"/>
</dbReference>
<name>A0ABQ3B2W1_9GAMM</name>
<keyword evidence="5 9" id="KW-0560">Oxidoreductase</keyword>
<dbReference type="HAMAP" id="MF_00183">
    <property type="entry name" value="DXP_reductoisom"/>
    <property type="match status" value="1"/>
</dbReference>
<keyword evidence="3 9" id="KW-0479">Metal-binding</keyword>
<comment type="function">
    <text evidence="9">Catalyzes the NADPH-dependent rearrangement and reduction of 1-deoxy-D-xylulose-5-phosphate (DXP) to 2-C-methyl-D-erythritol 4-phosphate (MEP).</text>
</comment>
<evidence type="ECO:0000259" key="12">
    <source>
        <dbReference type="Pfam" id="PF13288"/>
    </source>
</evidence>
<dbReference type="InterPro" id="IPR013512">
    <property type="entry name" value="DXP_reductoisomerase_N"/>
</dbReference>
<reference evidence="14" key="1">
    <citation type="journal article" date="2019" name="Int. J. Syst. Evol. Microbiol.">
        <title>The Global Catalogue of Microorganisms (GCM) 10K type strain sequencing project: providing services to taxonomists for standard genome sequencing and annotation.</title>
        <authorList>
            <consortium name="The Broad Institute Genomics Platform"/>
            <consortium name="The Broad Institute Genome Sequencing Center for Infectious Disease"/>
            <person name="Wu L."/>
            <person name="Ma J."/>
        </authorList>
    </citation>
    <scope>NUCLEOTIDE SEQUENCE [LARGE SCALE GENOMIC DNA]</scope>
    <source>
        <strain evidence="14">KCTC 22280</strain>
    </source>
</reference>
<dbReference type="EMBL" id="BMXV01000005">
    <property type="protein sequence ID" value="GGY76714.1"/>
    <property type="molecule type" value="Genomic_DNA"/>
</dbReference>
<feature type="binding site" evidence="9">
    <location>
        <position position="155"/>
    </location>
    <ligand>
        <name>1-deoxy-D-xylulose 5-phosphate</name>
        <dbReference type="ChEBI" id="CHEBI:57792"/>
    </ligand>
</feature>
<evidence type="ECO:0000259" key="10">
    <source>
        <dbReference type="Pfam" id="PF02670"/>
    </source>
</evidence>
<comment type="pathway">
    <text evidence="1 9">Isoprenoid biosynthesis; isopentenyl diphosphate biosynthesis via DXP pathway; isopentenyl diphosphate from 1-deoxy-D-xylulose 5-phosphate: step 1/6.</text>
</comment>
<feature type="binding site" evidence="9">
    <location>
        <position position="130"/>
    </location>
    <ligand>
        <name>NADPH</name>
        <dbReference type="ChEBI" id="CHEBI:57783"/>
    </ligand>
</feature>
<feature type="binding site" evidence="9">
    <location>
        <position position="185"/>
    </location>
    <ligand>
        <name>1-deoxy-D-xylulose 5-phosphate</name>
        <dbReference type="ChEBI" id="CHEBI:57792"/>
    </ligand>
</feature>
<dbReference type="NCBIfam" id="TIGR00243">
    <property type="entry name" value="Dxr"/>
    <property type="match status" value="1"/>
</dbReference>
<dbReference type="InterPro" id="IPR013644">
    <property type="entry name" value="DXP_reductoisomerase_C"/>
</dbReference>
<evidence type="ECO:0000256" key="7">
    <source>
        <dbReference type="ARBA" id="ARBA00023229"/>
    </source>
</evidence>
<keyword evidence="9" id="KW-0460">Magnesium</keyword>
<feature type="binding site" evidence="9">
    <location>
        <position position="15"/>
    </location>
    <ligand>
        <name>NADPH</name>
        <dbReference type="ChEBI" id="CHEBI:57783"/>
    </ligand>
</feature>
<proteinExistence type="inferred from homology"/>
<evidence type="ECO:0000256" key="5">
    <source>
        <dbReference type="ARBA" id="ARBA00023002"/>
    </source>
</evidence>
<feature type="binding site" evidence="9">
    <location>
        <position position="226"/>
    </location>
    <ligand>
        <name>1-deoxy-D-xylulose 5-phosphate</name>
        <dbReference type="ChEBI" id="CHEBI:57792"/>
    </ligand>
</feature>
<dbReference type="NCBIfam" id="NF009114">
    <property type="entry name" value="PRK12464.1"/>
    <property type="match status" value="1"/>
</dbReference>
<feature type="binding site" evidence="9">
    <location>
        <position position="230"/>
    </location>
    <ligand>
        <name>Mn(2+)</name>
        <dbReference type="ChEBI" id="CHEBI:29035"/>
    </ligand>
</feature>
<dbReference type="Pfam" id="PF13288">
    <property type="entry name" value="DXPR_C"/>
    <property type="match status" value="1"/>
</dbReference>
<evidence type="ECO:0000313" key="13">
    <source>
        <dbReference type="EMBL" id="GGY76714.1"/>
    </source>
</evidence>
<evidence type="ECO:0000256" key="2">
    <source>
        <dbReference type="ARBA" id="ARBA00006825"/>
    </source>
</evidence>
<dbReference type="PANTHER" id="PTHR30525">
    <property type="entry name" value="1-DEOXY-D-XYLULOSE 5-PHOSPHATE REDUCTOISOMERASE"/>
    <property type="match status" value="1"/>
</dbReference>
<comment type="caution">
    <text evidence="9">Lacks conserved residue(s) required for the propagation of feature annotation.</text>
</comment>
<evidence type="ECO:0000256" key="3">
    <source>
        <dbReference type="ARBA" id="ARBA00022723"/>
    </source>
</evidence>
<feature type="binding site" evidence="9">
    <location>
        <position position="16"/>
    </location>
    <ligand>
        <name>NADPH</name>
        <dbReference type="ChEBI" id="CHEBI:57783"/>
    </ligand>
</feature>
<dbReference type="InterPro" id="IPR036291">
    <property type="entry name" value="NAD(P)-bd_dom_sf"/>
</dbReference>
<feature type="binding site" evidence="9">
    <location>
        <position position="41"/>
    </location>
    <ligand>
        <name>NADPH</name>
        <dbReference type="ChEBI" id="CHEBI:57783"/>
    </ligand>
</feature>
<comment type="similarity">
    <text evidence="2 9">Belongs to the DXR family.</text>
</comment>
<feature type="binding site" evidence="9">
    <location>
        <position position="129"/>
    </location>
    <ligand>
        <name>1-deoxy-D-xylulose 5-phosphate</name>
        <dbReference type="ChEBI" id="CHEBI:57792"/>
    </ligand>
</feature>
<keyword evidence="4 9" id="KW-0521">NADP</keyword>
<organism evidence="13 14">
    <name type="scientific">Marinobacter zhanjiangensis</name>
    <dbReference type="NCBI Taxonomy" id="578215"/>
    <lineage>
        <taxon>Bacteria</taxon>
        <taxon>Pseudomonadati</taxon>
        <taxon>Pseudomonadota</taxon>
        <taxon>Gammaproteobacteria</taxon>
        <taxon>Pseudomonadales</taxon>
        <taxon>Marinobacteraceae</taxon>
        <taxon>Marinobacter</taxon>
    </lineage>
</organism>
<keyword evidence="7 9" id="KW-0414">Isoprene biosynthesis</keyword>
<dbReference type="Gene3D" id="3.40.50.720">
    <property type="entry name" value="NAD(P)-binding Rossmann-like Domain"/>
    <property type="match status" value="1"/>
</dbReference>
<gene>
    <name evidence="9 13" type="primary">dxr</name>
    <name evidence="13" type="ORF">GCM10007071_25330</name>
</gene>
<feature type="binding site" evidence="9">
    <location>
        <position position="156"/>
    </location>
    <ligand>
        <name>Mn(2+)</name>
        <dbReference type="ChEBI" id="CHEBI:29035"/>
    </ligand>
</feature>
<feature type="binding site" evidence="9">
    <location>
        <position position="230"/>
    </location>
    <ligand>
        <name>1-deoxy-D-xylulose 5-phosphate</name>
        <dbReference type="ChEBI" id="CHEBI:57792"/>
    </ligand>
</feature>
<feature type="binding site" evidence="9">
    <location>
        <position position="156"/>
    </location>
    <ligand>
        <name>1-deoxy-D-xylulose 5-phosphate</name>
        <dbReference type="ChEBI" id="CHEBI:57792"/>
    </ligand>
</feature>
<comment type="cofactor">
    <cofactor evidence="9">
        <name>Mg(2+)</name>
        <dbReference type="ChEBI" id="CHEBI:18420"/>
    </cofactor>
    <cofactor evidence="9">
        <name>Mn(2+)</name>
        <dbReference type="ChEBI" id="CHEBI:29035"/>
    </cofactor>
</comment>
<evidence type="ECO:0000259" key="11">
    <source>
        <dbReference type="Pfam" id="PF08436"/>
    </source>
</evidence>